<dbReference type="GeneID" id="8621214"/>
<dbReference type="GO" id="GO:0006096">
    <property type="term" value="P:glycolytic process"/>
    <property type="evidence" value="ECO:0007669"/>
    <property type="project" value="UniProtKB-KW"/>
</dbReference>
<evidence type="ECO:0000313" key="8">
    <source>
        <dbReference type="Proteomes" id="UP000002195"/>
    </source>
</evidence>
<organism evidence="7 8">
    <name type="scientific">Dictyostelium discoideum</name>
    <name type="common">Social amoeba</name>
    <dbReference type="NCBI Taxonomy" id="44689"/>
    <lineage>
        <taxon>Eukaryota</taxon>
        <taxon>Amoebozoa</taxon>
        <taxon>Evosea</taxon>
        <taxon>Eumycetozoa</taxon>
        <taxon>Dictyostelia</taxon>
        <taxon>Dictyosteliales</taxon>
        <taxon>Dictyosteliaceae</taxon>
        <taxon>Dictyostelium</taxon>
    </lineage>
</organism>
<evidence type="ECO:0000313" key="7">
    <source>
        <dbReference type="EMBL" id="EAL68555.1"/>
    </source>
</evidence>
<accession>Q54Z50</accession>
<dbReference type="InterPro" id="IPR017850">
    <property type="entry name" value="Alkaline_phosphatase_core_sf"/>
</dbReference>
<dbReference type="GO" id="GO:0046872">
    <property type="term" value="F:metal ion binding"/>
    <property type="evidence" value="ECO:0007669"/>
    <property type="project" value="InterPro"/>
</dbReference>
<keyword evidence="8" id="KW-1185">Reference proteome</keyword>
<dbReference type="KEGG" id="ddi:DDB_G0277763"/>
<dbReference type="EMBL" id="AAFI02000022">
    <property type="protein sequence ID" value="EAL68555.1"/>
    <property type="molecule type" value="Genomic_DNA"/>
</dbReference>
<dbReference type="Proteomes" id="UP000002195">
    <property type="component" value="Unassembled WGS sequence"/>
</dbReference>
<dbReference type="HOGENOM" id="CLU_034906_0_0_1"/>
<dbReference type="CDD" id="cd16011">
    <property type="entry name" value="iPGM_like"/>
    <property type="match status" value="1"/>
</dbReference>
<dbReference type="STRING" id="44689.Q86AW2"/>
<dbReference type="PIRSF" id="PIRSF006392">
    <property type="entry name" value="IPGAM_arch"/>
    <property type="match status" value="1"/>
</dbReference>
<dbReference type="PANTHER" id="PTHR31209">
    <property type="entry name" value="COFACTOR-INDEPENDENT PHOSPHOGLYCERATE MUTASE"/>
    <property type="match status" value="1"/>
</dbReference>
<evidence type="ECO:0000256" key="4">
    <source>
        <dbReference type="ARBA" id="ARBA00005524"/>
    </source>
</evidence>
<dbReference type="Pfam" id="PF10143">
    <property type="entry name" value="PhosphMutase"/>
    <property type="match status" value="1"/>
</dbReference>
<comment type="function">
    <text evidence="2">Catalyzes the interconversion of 2-phosphoglycerate and 3-phosphoglycerate.</text>
</comment>
<evidence type="ECO:0000259" key="6">
    <source>
        <dbReference type="Pfam" id="PF01676"/>
    </source>
</evidence>
<comment type="catalytic activity">
    <reaction evidence="1">
        <text>(2R)-2-phosphoglycerate = (2R)-3-phosphoglycerate</text>
        <dbReference type="Rhea" id="RHEA:15901"/>
        <dbReference type="ChEBI" id="CHEBI:58272"/>
        <dbReference type="ChEBI" id="CHEBI:58289"/>
        <dbReference type="EC" id="5.4.2.12"/>
    </reaction>
</comment>
<dbReference type="RefSeq" id="XP_642503.1">
    <property type="nucleotide sequence ID" value="XM_637411.1"/>
</dbReference>
<dbReference type="VEuPathDB" id="AmoebaDB:DDB_G0277763"/>
<dbReference type="AlphaFoldDB" id="Q86AW2"/>
<dbReference type="FunCoup" id="Q86AW2">
    <property type="interactions" value="1"/>
</dbReference>
<keyword evidence="5" id="KW-0324">Glycolysis</keyword>
<feature type="domain" description="Metalloenzyme" evidence="6">
    <location>
        <begin position="6"/>
        <end position="385"/>
    </location>
</feature>
<dbReference type="InterPro" id="IPR006124">
    <property type="entry name" value="Metalloenzyme"/>
</dbReference>
<comment type="similarity">
    <text evidence="4">Belongs to the BPG-independent phosphoglycerate mutase family. A-PGAM subfamily.</text>
</comment>
<dbReference type="eggNOG" id="ENOG502QR26">
    <property type="taxonomic scope" value="Eukaryota"/>
</dbReference>
<dbReference type="Pfam" id="PF01676">
    <property type="entry name" value="Metalloenzyme"/>
    <property type="match status" value="1"/>
</dbReference>
<dbReference type="InterPro" id="IPR004456">
    <property type="entry name" value="Pglycerate_mutase_ApgM"/>
</dbReference>
<evidence type="ECO:0000256" key="3">
    <source>
        <dbReference type="ARBA" id="ARBA00004921"/>
    </source>
</evidence>
<dbReference type="PaxDb" id="44689-DDB0169401"/>
<evidence type="ECO:0000256" key="5">
    <source>
        <dbReference type="ARBA" id="ARBA00023152"/>
    </source>
</evidence>
<comment type="caution">
    <text evidence="7">The sequence shown here is derived from an EMBL/GenBank/DDBJ whole genome shotgun (WGS) entry which is preliminary data.</text>
</comment>
<proteinExistence type="inferred from homology"/>
<dbReference type="dictyBase" id="DDB_G0277763"/>
<evidence type="ECO:0000256" key="1">
    <source>
        <dbReference type="ARBA" id="ARBA00000370"/>
    </source>
</evidence>
<accession>Q86AW2</accession>
<evidence type="ECO:0000256" key="2">
    <source>
        <dbReference type="ARBA" id="ARBA00002315"/>
    </source>
</evidence>
<dbReference type="PANTHER" id="PTHR31209:SF0">
    <property type="entry name" value="METALLOENZYME DOMAIN-CONTAINING PROTEIN"/>
    <property type="match status" value="1"/>
</dbReference>
<gene>
    <name evidence="7" type="ORF">DDB_G0277763</name>
</gene>
<dbReference type="PhylomeDB" id="Q86AW2"/>
<dbReference type="SMR" id="Q86AW2"/>
<sequence length="449" mass="49233">MGNNNKMVFVMVDGIADTSIPQYERKTTLQVANTPTMDAMSSSGINGVMDPVEPGFACGSDTAHLSILGYDPRKYYRGRGAFESMGAGLDMQPGDIAFKSNFATIDKSSGIVILRRADRNFEHLGPTLCDYLTGIKLPSFPNYRVDVKYATEHRCGVRVRGPNLTDSITGTDPLKDNLPLLKATPLDINSHDSILTSKIVNELSDEIQKALENHPINIERREKGLPVANVVLLRGCGVCVEAPTFKQKYGMNAFMIAPTCIIAGLGMSVKIDVIESEGGTGDYHTNLQSKADTLLKNILDVDNDKYQFGFLHIKAVDDAGHDKNAPLKIEFLEKIDKMLHFIISQLAIAQNENKGNFTICLTGDHSTPVLTGDHSYEPVPFTICKVIEADKIINKKNDDNNINNNNNSNSSNCFSDNVKVFNEIESTSGVLGRFPGGQAMNIICQYMNN</sequence>
<comment type="pathway">
    <text evidence="3">Carbohydrate degradation.</text>
</comment>
<dbReference type="InParanoid" id="Q86AW2"/>
<name>Q86AW2_DICDI</name>
<dbReference type="OMA" id="IAFRCNF"/>
<reference evidence="7 8" key="1">
    <citation type="journal article" date="2005" name="Nature">
        <title>The genome of the social amoeba Dictyostelium discoideum.</title>
        <authorList>
            <consortium name="The Dictyostelium discoideum Sequencing Consortium"/>
            <person name="Eichinger L."/>
            <person name="Pachebat J.A."/>
            <person name="Glockner G."/>
            <person name="Rajandream M.A."/>
            <person name="Sucgang R."/>
            <person name="Berriman M."/>
            <person name="Song J."/>
            <person name="Olsen R."/>
            <person name="Szafranski K."/>
            <person name="Xu Q."/>
            <person name="Tunggal B."/>
            <person name="Kummerfeld S."/>
            <person name="Madera M."/>
            <person name="Konfortov B.A."/>
            <person name="Rivero F."/>
            <person name="Bankier A.T."/>
            <person name="Lehmann R."/>
            <person name="Hamlin N."/>
            <person name="Davies R."/>
            <person name="Gaudet P."/>
            <person name="Fey P."/>
            <person name="Pilcher K."/>
            <person name="Chen G."/>
            <person name="Saunders D."/>
            <person name="Sodergren E."/>
            <person name="Davis P."/>
            <person name="Kerhornou A."/>
            <person name="Nie X."/>
            <person name="Hall N."/>
            <person name="Anjard C."/>
            <person name="Hemphill L."/>
            <person name="Bason N."/>
            <person name="Farbrother P."/>
            <person name="Desany B."/>
            <person name="Just E."/>
            <person name="Morio T."/>
            <person name="Rost R."/>
            <person name="Churcher C."/>
            <person name="Cooper J."/>
            <person name="Haydock S."/>
            <person name="van Driessche N."/>
            <person name="Cronin A."/>
            <person name="Goodhead I."/>
            <person name="Muzny D."/>
            <person name="Mourier T."/>
            <person name="Pain A."/>
            <person name="Lu M."/>
            <person name="Harper D."/>
            <person name="Lindsay R."/>
            <person name="Hauser H."/>
            <person name="James K."/>
            <person name="Quiles M."/>
            <person name="Madan Babu M."/>
            <person name="Saito T."/>
            <person name="Buchrieser C."/>
            <person name="Wardroper A."/>
            <person name="Felder M."/>
            <person name="Thangavelu M."/>
            <person name="Johnson D."/>
            <person name="Knights A."/>
            <person name="Loulseged H."/>
            <person name="Mungall K."/>
            <person name="Oliver K."/>
            <person name="Price C."/>
            <person name="Quail M.A."/>
            <person name="Urushihara H."/>
            <person name="Hernandez J."/>
            <person name="Rabbinowitsch E."/>
            <person name="Steffen D."/>
            <person name="Sanders M."/>
            <person name="Ma J."/>
            <person name="Kohara Y."/>
            <person name="Sharp S."/>
            <person name="Simmonds M."/>
            <person name="Spiegler S."/>
            <person name="Tivey A."/>
            <person name="Sugano S."/>
            <person name="White B."/>
            <person name="Walker D."/>
            <person name="Woodward J."/>
            <person name="Winckler T."/>
            <person name="Tanaka Y."/>
            <person name="Shaulsky G."/>
            <person name="Schleicher M."/>
            <person name="Weinstock G."/>
            <person name="Rosenthal A."/>
            <person name="Cox E.C."/>
            <person name="Chisholm R.L."/>
            <person name="Gibbs R."/>
            <person name="Loomis W.F."/>
            <person name="Platzer M."/>
            <person name="Kay R.R."/>
            <person name="Williams J."/>
            <person name="Dear P.H."/>
            <person name="Noegel A.A."/>
            <person name="Barrell B."/>
            <person name="Kuspa A."/>
        </authorList>
    </citation>
    <scope>NUCLEOTIDE SEQUENCE [LARGE SCALE GENOMIC DNA]</scope>
    <source>
        <strain evidence="7 8">AX4</strain>
    </source>
</reference>
<dbReference type="GO" id="GO:0004619">
    <property type="term" value="F:phosphoglycerate mutase activity"/>
    <property type="evidence" value="ECO:0007669"/>
    <property type="project" value="UniProtKB-EC"/>
</dbReference>
<dbReference type="Gene3D" id="3.40.720.10">
    <property type="entry name" value="Alkaline Phosphatase, subunit A"/>
    <property type="match status" value="2"/>
</dbReference>
<dbReference type="SUPFAM" id="SSF53649">
    <property type="entry name" value="Alkaline phosphatase-like"/>
    <property type="match status" value="1"/>
</dbReference>
<dbReference type="NCBIfam" id="TIGR00306">
    <property type="entry name" value="apgM"/>
    <property type="match status" value="1"/>
</dbReference>
<protein>
    <recommendedName>
        <fullName evidence="6">Metalloenzyme domain-containing protein</fullName>
    </recommendedName>
</protein>